<dbReference type="InterPro" id="IPR014755">
    <property type="entry name" value="Cu-Rt/internalin_Ig-like"/>
</dbReference>
<keyword evidence="6" id="KW-1185">Reference proteome</keyword>
<dbReference type="RefSeq" id="WP_245624679.1">
    <property type="nucleotide sequence ID" value="NZ_CYHG01000005.1"/>
</dbReference>
<feature type="domain" description="CopC" evidence="4">
    <location>
        <begin position="52"/>
        <end position="139"/>
    </location>
</feature>
<keyword evidence="2" id="KW-0186">Copper</keyword>
<name>A0A0K6ILS9_9GAMM</name>
<reference evidence="6" key="1">
    <citation type="submission" date="2015-08" db="EMBL/GenBank/DDBJ databases">
        <authorList>
            <person name="Varghese N."/>
        </authorList>
    </citation>
    <scope>NUCLEOTIDE SEQUENCE [LARGE SCALE GENOMIC DNA]</scope>
    <source>
        <strain evidence="6">JCM 18476</strain>
    </source>
</reference>
<feature type="chain" id="PRO_5005505685" evidence="3">
    <location>
        <begin position="22"/>
        <end position="142"/>
    </location>
</feature>
<evidence type="ECO:0000256" key="3">
    <source>
        <dbReference type="SAM" id="SignalP"/>
    </source>
</evidence>
<sequence>MKAVKLTLAAVAIAVSAGAMADNSGRGMEHGEMDHGSMPDVSMNHDGMGSMMHSTYPEDGAMMMAPVEHLSLHFTQPMQVMNVKLVGSDGKPVALKYKRGGEAMQEFTINLPKLEPDTYQVHWKAKGQDGHMMDGAYGFMQH</sequence>
<evidence type="ECO:0000256" key="1">
    <source>
        <dbReference type="ARBA" id="ARBA00022729"/>
    </source>
</evidence>
<dbReference type="Gene3D" id="2.60.40.1220">
    <property type="match status" value="1"/>
</dbReference>
<dbReference type="STRING" id="1137284.GCA_001418205_01908"/>
<dbReference type="GO" id="GO:0005507">
    <property type="term" value="F:copper ion binding"/>
    <property type="evidence" value="ECO:0007669"/>
    <property type="project" value="InterPro"/>
</dbReference>
<keyword evidence="1 3" id="KW-0732">Signal</keyword>
<dbReference type="GO" id="GO:0042597">
    <property type="term" value="C:periplasmic space"/>
    <property type="evidence" value="ECO:0007669"/>
    <property type="project" value="InterPro"/>
</dbReference>
<evidence type="ECO:0000256" key="2">
    <source>
        <dbReference type="ARBA" id="ARBA00023008"/>
    </source>
</evidence>
<dbReference type="InterPro" id="IPR007348">
    <property type="entry name" value="CopC_dom"/>
</dbReference>
<dbReference type="InterPro" id="IPR014756">
    <property type="entry name" value="Ig_E-set"/>
</dbReference>
<gene>
    <name evidence="5" type="ORF">Ga0061065_105141</name>
</gene>
<dbReference type="AlphaFoldDB" id="A0A0K6ILS9"/>
<dbReference type="EMBL" id="CYHG01000005">
    <property type="protein sequence ID" value="CUB04049.1"/>
    <property type="molecule type" value="Genomic_DNA"/>
</dbReference>
<dbReference type="GO" id="GO:0046688">
    <property type="term" value="P:response to copper ion"/>
    <property type="evidence" value="ECO:0007669"/>
    <property type="project" value="InterPro"/>
</dbReference>
<proteinExistence type="predicted"/>
<evidence type="ECO:0000313" key="6">
    <source>
        <dbReference type="Proteomes" id="UP000182769"/>
    </source>
</evidence>
<protein>
    <submittedName>
        <fullName evidence="5">Copper-binding protein CopC (Methionine-rich)</fullName>
    </submittedName>
</protein>
<accession>A0A0K6ILS9</accession>
<dbReference type="Pfam" id="PF04234">
    <property type="entry name" value="CopC"/>
    <property type="match status" value="1"/>
</dbReference>
<organism evidence="5 6">
    <name type="scientific">Marinomonas fungiae</name>
    <dbReference type="NCBI Taxonomy" id="1137284"/>
    <lineage>
        <taxon>Bacteria</taxon>
        <taxon>Pseudomonadati</taxon>
        <taxon>Pseudomonadota</taxon>
        <taxon>Gammaproteobacteria</taxon>
        <taxon>Oceanospirillales</taxon>
        <taxon>Oceanospirillaceae</taxon>
        <taxon>Marinomonas</taxon>
    </lineage>
</organism>
<feature type="signal peptide" evidence="3">
    <location>
        <begin position="1"/>
        <end position="21"/>
    </location>
</feature>
<dbReference type="Proteomes" id="UP000182769">
    <property type="component" value="Unassembled WGS sequence"/>
</dbReference>
<evidence type="ECO:0000259" key="4">
    <source>
        <dbReference type="Pfam" id="PF04234"/>
    </source>
</evidence>
<evidence type="ECO:0000313" key="5">
    <source>
        <dbReference type="EMBL" id="CUB04049.1"/>
    </source>
</evidence>
<dbReference type="SUPFAM" id="SSF81296">
    <property type="entry name" value="E set domains"/>
    <property type="match status" value="1"/>
</dbReference>